<dbReference type="CDD" id="cd00268">
    <property type="entry name" value="DEADc"/>
    <property type="match status" value="1"/>
</dbReference>
<dbReference type="EMBL" id="KK104842">
    <property type="protein sequence ID" value="KIY93351.1"/>
    <property type="molecule type" value="Genomic_DNA"/>
</dbReference>
<dbReference type="InterPro" id="IPR014014">
    <property type="entry name" value="RNA_helicase_DEAD_Q_motif"/>
</dbReference>
<keyword evidence="2" id="KW-0378">Hydrolase</keyword>
<dbReference type="STRING" id="145388.A0A0D2LUR3"/>
<dbReference type="SUPFAM" id="SSF52540">
    <property type="entry name" value="P-loop containing nucleoside triphosphate hydrolases"/>
    <property type="match status" value="1"/>
</dbReference>
<keyword evidence="4" id="KW-0067">ATP-binding</keyword>
<feature type="short sequence motif" description="Q motif" evidence="5">
    <location>
        <begin position="147"/>
        <end position="175"/>
    </location>
</feature>
<name>A0A0D2LUR3_9CHLO</name>
<evidence type="ECO:0000256" key="4">
    <source>
        <dbReference type="ARBA" id="ARBA00022840"/>
    </source>
</evidence>
<keyword evidence="3" id="KW-0347">Helicase</keyword>
<dbReference type="PROSITE" id="PS51192">
    <property type="entry name" value="HELICASE_ATP_BIND_1"/>
    <property type="match status" value="1"/>
</dbReference>
<keyword evidence="9" id="KW-1185">Reference proteome</keyword>
<dbReference type="PANTHER" id="PTHR47958">
    <property type="entry name" value="ATP-DEPENDENT RNA HELICASE DBP3"/>
    <property type="match status" value="1"/>
</dbReference>
<evidence type="ECO:0000256" key="1">
    <source>
        <dbReference type="ARBA" id="ARBA00022741"/>
    </source>
</evidence>
<feature type="domain" description="DEAD-box RNA helicase Q" evidence="7">
    <location>
        <begin position="147"/>
        <end position="175"/>
    </location>
</feature>
<dbReference type="AlphaFoldDB" id="A0A0D2LUR3"/>
<dbReference type="PROSITE" id="PS51195">
    <property type="entry name" value="Q_MOTIF"/>
    <property type="match status" value="1"/>
</dbReference>
<proteinExistence type="predicted"/>
<evidence type="ECO:0000313" key="8">
    <source>
        <dbReference type="EMBL" id="KIY93351.1"/>
    </source>
</evidence>
<evidence type="ECO:0000256" key="2">
    <source>
        <dbReference type="ARBA" id="ARBA00022801"/>
    </source>
</evidence>
<sequence length="300" mass="31170">MLCGVLAARWAPSGVQHGVVLAQLLQRLGQAGSFESKLFHTASAAAGSTSGSCGGAERAAARPSGPRLLAGGAAHMRHGILTGLLAPRGACVYGASFSSAASESSALEVSASESESEGGEAARLSPEEWRRANSMIVMGDNPPAPFTTFEETGFPRDFLRMFARAGFSGPTLIQAQAWPIALEGRDLVAVASTGSGKTCGFLMPAFMHLLNQPGSQGGRLPSRRGPSILVLAPTRELAQQIQKETLSLGAPMRIKAACVYGGASRSIQGQELRRGPQVVIATPGRLLDFVESGEIDLSKV</sequence>
<evidence type="ECO:0000313" key="9">
    <source>
        <dbReference type="Proteomes" id="UP000054498"/>
    </source>
</evidence>
<organism evidence="8 9">
    <name type="scientific">Monoraphidium neglectum</name>
    <dbReference type="NCBI Taxonomy" id="145388"/>
    <lineage>
        <taxon>Eukaryota</taxon>
        <taxon>Viridiplantae</taxon>
        <taxon>Chlorophyta</taxon>
        <taxon>core chlorophytes</taxon>
        <taxon>Chlorophyceae</taxon>
        <taxon>CS clade</taxon>
        <taxon>Sphaeropleales</taxon>
        <taxon>Selenastraceae</taxon>
        <taxon>Monoraphidium</taxon>
    </lineage>
</organism>
<dbReference type="Pfam" id="PF00270">
    <property type="entry name" value="DEAD"/>
    <property type="match status" value="1"/>
</dbReference>
<evidence type="ECO:0000256" key="5">
    <source>
        <dbReference type="PROSITE-ProRule" id="PRU00552"/>
    </source>
</evidence>
<gene>
    <name evidence="8" type="ORF">MNEG_14611</name>
</gene>
<evidence type="ECO:0000259" key="7">
    <source>
        <dbReference type="PROSITE" id="PS51195"/>
    </source>
</evidence>
<dbReference type="OrthoDB" id="441979at2759"/>
<dbReference type="InterPro" id="IPR044742">
    <property type="entry name" value="DEAD/DEAH_RhlB"/>
</dbReference>
<dbReference type="InterPro" id="IPR011545">
    <property type="entry name" value="DEAD/DEAH_box_helicase_dom"/>
</dbReference>
<protein>
    <submittedName>
        <fullName evidence="8">Uncharacterized protein</fullName>
    </submittedName>
</protein>
<dbReference type="KEGG" id="mng:MNEG_14611"/>
<evidence type="ECO:0000256" key="3">
    <source>
        <dbReference type="ARBA" id="ARBA00022806"/>
    </source>
</evidence>
<dbReference type="GeneID" id="25732191"/>
<dbReference type="GO" id="GO:0003676">
    <property type="term" value="F:nucleic acid binding"/>
    <property type="evidence" value="ECO:0007669"/>
    <property type="project" value="InterPro"/>
</dbReference>
<feature type="domain" description="Helicase ATP-binding" evidence="6">
    <location>
        <begin position="178"/>
        <end position="300"/>
    </location>
</feature>
<dbReference type="GO" id="GO:0003724">
    <property type="term" value="F:RNA helicase activity"/>
    <property type="evidence" value="ECO:0007669"/>
    <property type="project" value="InterPro"/>
</dbReference>
<reference evidence="8 9" key="1">
    <citation type="journal article" date="2013" name="BMC Genomics">
        <title>Reconstruction of the lipid metabolism for the microalga Monoraphidium neglectum from its genome sequence reveals characteristics suitable for biofuel production.</title>
        <authorList>
            <person name="Bogen C."/>
            <person name="Al-Dilaimi A."/>
            <person name="Albersmeier A."/>
            <person name="Wichmann J."/>
            <person name="Grundmann M."/>
            <person name="Rupp O."/>
            <person name="Lauersen K.J."/>
            <person name="Blifernez-Klassen O."/>
            <person name="Kalinowski J."/>
            <person name="Goesmann A."/>
            <person name="Mussgnug J.H."/>
            <person name="Kruse O."/>
        </authorList>
    </citation>
    <scope>NUCLEOTIDE SEQUENCE [LARGE SCALE GENOMIC DNA]</scope>
    <source>
        <strain evidence="8 9">SAG 48.87</strain>
    </source>
</reference>
<dbReference type="RefSeq" id="XP_013892371.1">
    <property type="nucleotide sequence ID" value="XM_014036917.1"/>
</dbReference>
<dbReference type="GO" id="GO:0016787">
    <property type="term" value="F:hydrolase activity"/>
    <property type="evidence" value="ECO:0007669"/>
    <property type="project" value="UniProtKB-KW"/>
</dbReference>
<dbReference type="Proteomes" id="UP000054498">
    <property type="component" value="Unassembled WGS sequence"/>
</dbReference>
<accession>A0A0D2LUR3</accession>
<dbReference type="Gene3D" id="3.40.50.300">
    <property type="entry name" value="P-loop containing nucleotide triphosphate hydrolases"/>
    <property type="match status" value="1"/>
</dbReference>
<keyword evidence="1" id="KW-0547">Nucleotide-binding</keyword>
<evidence type="ECO:0000259" key="6">
    <source>
        <dbReference type="PROSITE" id="PS51192"/>
    </source>
</evidence>
<dbReference type="InterPro" id="IPR014001">
    <property type="entry name" value="Helicase_ATP-bd"/>
</dbReference>
<dbReference type="GO" id="GO:0005524">
    <property type="term" value="F:ATP binding"/>
    <property type="evidence" value="ECO:0007669"/>
    <property type="project" value="UniProtKB-KW"/>
</dbReference>
<dbReference type="SMART" id="SM00487">
    <property type="entry name" value="DEXDc"/>
    <property type="match status" value="1"/>
</dbReference>
<dbReference type="InterPro" id="IPR027417">
    <property type="entry name" value="P-loop_NTPase"/>
</dbReference>